<keyword evidence="1" id="KW-0472">Membrane</keyword>
<dbReference type="EMBL" id="WTUZ01000016">
    <property type="protein sequence ID" value="MZQ83180.1"/>
    <property type="molecule type" value="Genomic_DNA"/>
</dbReference>
<feature type="transmembrane region" description="Helical" evidence="1">
    <location>
        <begin position="6"/>
        <end position="29"/>
    </location>
</feature>
<name>A0A6L8V1S0_9BACL</name>
<sequence>MILTVAGWMIYTLWAIFGLMIIHFLISFFKMFWEGAFDVTFVLGYLKDVLYYVLPLNVLVNLVSIDPTGWILVIFYFICGVAVILKYLLDIKRIFQ</sequence>
<dbReference type="RefSeq" id="WP_161407345.1">
    <property type="nucleotide sequence ID" value="NZ_WTUZ01000016.1"/>
</dbReference>
<organism evidence="2 3">
    <name type="scientific">Paenibacillus silvestris</name>
    <dbReference type="NCBI Taxonomy" id="2606219"/>
    <lineage>
        <taxon>Bacteria</taxon>
        <taxon>Bacillati</taxon>
        <taxon>Bacillota</taxon>
        <taxon>Bacilli</taxon>
        <taxon>Bacillales</taxon>
        <taxon>Paenibacillaceae</taxon>
        <taxon>Paenibacillus</taxon>
    </lineage>
</organism>
<evidence type="ECO:0000313" key="2">
    <source>
        <dbReference type="EMBL" id="MZQ83180.1"/>
    </source>
</evidence>
<evidence type="ECO:0000256" key="1">
    <source>
        <dbReference type="SAM" id="Phobius"/>
    </source>
</evidence>
<accession>A0A6L8V1S0</accession>
<feature type="transmembrane region" description="Helical" evidence="1">
    <location>
        <begin position="36"/>
        <end position="54"/>
    </location>
</feature>
<keyword evidence="1" id="KW-0812">Transmembrane</keyword>
<feature type="transmembrane region" description="Helical" evidence="1">
    <location>
        <begin position="69"/>
        <end position="89"/>
    </location>
</feature>
<dbReference type="Proteomes" id="UP000481087">
    <property type="component" value="Unassembled WGS sequence"/>
</dbReference>
<dbReference type="AlphaFoldDB" id="A0A6L8V1S0"/>
<gene>
    <name evidence="2" type="ORF">GQF01_13780</name>
</gene>
<evidence type="ECO:0000313" key="3">
    <source>
        <dbReference type="Proteomes" id="UP000481087"/>
    </source>
</evidence>
<keyword evidence="3" id="KW-1185">Reference proteome</keyword>
<protein>
    <submittedName>
        <fullName evidence="2">Uncharacterized protein</fullName>
    </submittedName>
</protein>
<proteinExistence type="predicted"/>
<reference evidence="2 3" key="1">
    <citation type="submission" date="2019-12" db="EMBL/GenBank/DDBJ databases">
        <title>Paenibacillus sp. nov. sp. isolated from soil.</title>
        <authorList>
            <person name="Kim J."/>
            <person name="Jeong S.E."/>
            <person name="Jung H.S."/>
            <person name="Jeon C.O."/>
        </authorList>
    </citation>
    <scope>NUCLEOTIDE SEQUENCE [LARGE SCALE GENOMIC DNA]</scope>
    <source>
        <strain evidence="2 3">5J-6</strain>
    </source>
</reference>
<keyword evidence="1" id="KW-1133">Transmembrane helix</keyword>
<comment type="caution">
    <text evidence="2">The sequence shown here is derived from an EMBL/GenBank/DDBJ whole genome shotgun (WGS) entry which is preliminary data.</text>
</comment>